<evidence type="ECO:0000313" key="1">
    <source>
        <dbReference type="EMBL" id="CUO56816.1"/>
    </source>
</evidence>
<protein>
    <recommendedName>
        <fullName evidence="3">Rpn family recombination-promoting nuclease/putative transposase</fullName>
    </recommendedName>
</protein>
<dbReference type="RefSeq" id="WP_055054323.1">
    <property type="nucleotide sequence ID" value="NZ_CYZA01000036.1"/>
</dbReference>
<gene>
    <name evidence="1" type="ORF">ERS852395_03422</name>
</gene>
<evidence type="ECO:0000313" key="2">
    <source>
        <dbReference type="Proteomes" id="UP000095447"/>
    </source>
</evidence>
<reference evidence="1 2" key="1">
    <citation type="submission" date="2015-09" db="EMBL/GenBank/DDBJ databases">
        <authorList>
            <consortium name="Pathogen Informatics"/>
        </authorList>
    </citation>
    <scope>NUCLEOTIDE SEQUENCE [LARGE SCALE GENOMIC DNA]</scope>
    <source>
        <strain evidence="1 2">2789STDY5608838</strain>
    </source>
</reference>
<dbReference type="Proteomes" id="UP000095447">
    <property type="component" value="Unassembled WGS sequence"/>
</dbReference>
<dbReference type="EMBL" id="CYZA01000036">
    <property type="protein sequence ID" value="CUO56816.1"/>
    <property type="molecule type" value="Genomic_DNA"/>
</dbReference>
<accession>A0A174G6S3</accession>
<organism evidence="1 2">
    <name type="scientific">Blautia obeum</name>
    <dbReference type="NCBI Taxonomy" id="40520"/>
    <lineage>
        <taxon>Bacteria</taxon>
        <taxon>Bacillati</taxon>
        <taxon>Bacillota</taxon>
        <taxon>Clostridia</taxon>
        <taxon>Lachnospirales</taxon>
        <taxon>Lachnospiraceae</taxon>
        <taxon>Blautia</taxon>
    </lineage>
</organism>
<sequence length="271" mass="31415">MANAKHEDAVMKMGFDYFRNTILKTLGIDYQYEEIGPTELVELTIQSLYMDFTFLTTGGFYIHTEFQTTDKKEADLRRFHAYDAVYSNKTGKKVITYVIYSGGITNVKSELDCGLYTYRVQPIYLKDKNADEVFRKLKQKQDNGEAFTEDDYAALSLTPLMSGKMSRKDMFKEAIRLAKPNIELSAEKTTAMLYTLADKFLDKAELDEIKEVIRMTRLGQMLMDEGMELKETDSIKKLMKNMNWTIDQAMNALEVPEDKREKYRKTITPDN</sequence>
<dbReference type="AlphaFoldDB" id="A0A174G6S3"/>
<name>A0A174G6S3_9FIRM</name>
<evidence type="ECO:0008006" key="3">
    <source>
        <dbReference type="Google" id="ProtNLM"/>
    </source>
</evidence>
<proteinExistence type="predicted"/>